<dbReference type="STRING" id="58343.AQJ46_01760"/>
<sequence length="432" mass="48899">MKESLREASEVIVCGVASHALVTAIQAMTDEAVLSGFTFPWERFVYVTPERTSILANRGESQLGSVVQRWETAQRRMGNCAHHYNQTVIQTIRAGGFEQSSHSGFHMKATKSLYLEMTMLIRDLRSKRWRLWDTVGPTKDHGDDVYVTMDEKHPAYPSACGRVHQLLQESRELTTRQVLCAPLVRERADSVNRTAAAQFTEDVSRHWPDLKINTLVPHGTILTNYPTCLPTAICVVRSAHQNQEILLLKKRTAANSTDDLGKLSLLSSRVLEEEVADALGIPLSEGKSAREALDEMWVANYNINGTRGPLTVPQSAFIRAAQRELFFSCGLDLTEERFIFRGCQVIDREETSEQIFFCIFEVVLFRRRTAAAARGIADELSTALAWNKEKITQVAQESLYDSEHRGRLNRLLVRREDWLRDTIFSQPFSALP</sequence>
<dbReference type="Proteomes" id="UP000053669">
    <property type="component" value="Unassembled WGS sequence"/>
</dbReference>
<organism evidence="1 2">
    <name type="scientific">Streptomyces canus</name>
    <dbReference type="NCBI Taxonomy" id="58343"/>
    <lineage>
        <taxon>Bacteria</taxon>
        <taxon>Bacillati</taxon>
        <taxon>Actinomycetota</taxon>
        <taxon>Actinomycetes</taxon>
        <taxon>Kitasatosporales</taxon>
        <taxon>Streptomycetaceae</taxon>
        <taxon>Streptomyces</taxon>
        <taxon>Streptomyces aurantiacus group</taxon>
    </lineage>
</organism>
<gene>
    <name evidence="1" type="ORF">AQJ46_01760</name>
</gene>
<proteinExistence type="predicted"/>
<evidence type="ECO:0000313" key="2">
    <source>
        <dbReference type="Proteomes" id="UP000053669"/>
    </source>
</evidence>
<dbReference type="AlphaFoldDB" id="A0A101SI74"/>
<accession>A0A101SI74</accession>
<name>A0A101SI74_9ACTN</name>
<evidence type="ECO:0000313" key="1">
    <source>
        <dbReference type="EMBL" id="KUN74314.1"/>
    </source>
</evidence>
<dbReference type="EMBL" id="LMWU01000001">
    <property type="protein sequence ID" value="KUN74314.1"/>
    <property type="molecule type" value="Genomic_DNA"/>
</dbReference>
<reference evidence="1 2" key="1">
    <citation type="submission" date="2015-10" db="EMBL/GenBank/DDBJ databases">
        <title>Draft genome sequence of Streptomyces canus DSM 40017, type strain for the species Streptomyces canus.</title>
        <authorList>
            <person name="Ruckert C."/>
            <person name="Winkler A."/>
            <person name="Kalinowski J."/>
            <person name="Kampfer P."/>
            <person name="Glaeser S."/>
        </authorList>
    </citation>
    <scope>NUCLEOTIDE SEQUENCE [LARGE SCALE GENOMIC DNA]</scope>
    <source>
        <strain evidence="1 2">DSM 40017</strain>
    </source>
</reference>
<comment type="caution">
    <text evidence="1">The sequence shown here is derived from an EMBL/GenBank/DDBJ whole genome shotgun (WGS) entry which is preliminary data.</text>
</comment>
<protein>
    <submittedName>
        <fullName evidence="1">Uncharacterized protein</fullName>
    </submittedName>
</protein>